<evidence type="ECO:0000313" key="3">
    <source>
        <dbReference type="Proteomes" id="UP000197446"/>
    </source>
</evidence>
<protein>
    <submittedName>
        <fullName evidence="2">Uncharacterized protein</fullName>
    </submittedName>
</protein>
<name>A0A254N2K8_9BURK</name>
<evidence type="ECO:0000256" key="1">
    <source>
        <dbReference type="SAM" id="MobiDB-lite"/>
    </source>
</evidence>
<reference evidence="2 3" key="1">
    <citation type="journal article" date="2007" name="Int. J. Syst. Evol. Microbiol.">
        <title>Description of Pelomonas aquatica sp. nov. and Pelomonas puraquae sp. nov., isolated from industrial and haemodialysis water.</title>
        <authorList>
            <person name="Gomila M."/>
            <person name="Bowien B."/>
            <person name="Falsen E."/>
            <person name="Moore E.R."/>
            <person name="Lalucat J."/>
        </authorList>
    </citation>
    <scope>NUCLEOTIDE SEQUENCE [LARGE SCALE GENOMIC DNA]</scope>
    <source>
        <strain evidence="2 3">CCUG 52769</strain>
    </source>
</reference>
<comment type="caution">
    <text evidence="2">The sequence shown here is derived from an EMBL/GenBank/DDBJ whole genome shotgun (WGS) entry which is preliminary data.</text>
</comment>
<dbReference type="OrthoDB" id="9815002at2"/>
<sequence>MSFAEMFPGETAAALADRAANPVAPPAPKRSSWAELGDVLAAPFTGSAQGLNESLRVLGRLGNARATQAATAPRAGLLPGMDAPEALTRAREASRPGGAAAFLESDAALRRGAEYWRPDPMTAGWVTNFLHDAGRVVTKFSGYSLLGGAPAAVIGTGLDEGATSYLKLRDQGVDVATATKVGAVHGGVTALTAGIAPVAATPLRSAILVGVSGPGAFMAESALSREILQSADYPQLAATFDPFDSLGLALSLVPGAAVATGVHAARARAAARVEPPAARPPVPPEMVEAALVQLQRDLVDAGNLGRVDDPAAGVVHLQALDEARAALDEGRSVELPMRVADDARAAPVMAHMDEQLRAANVPRLADEARADEPLLGAEPTPITEAERMAAPAMVADATAQARAPMQRALDVARERPDLPVRLEDDGSPATPASDLVRTEAQRASQEAREAITATQAAIECFLKLGVN</sequence>
<dbReference type="EMBL" id="NISI01000009">
    <property type="protein sequence ID" value="OWR02406.1"/>
    <property type="molecule type" value="Genomic_DNA"/>
</dbReference>
<dbReference type="Proteomes" id="UP000197446">
    <property type="component" value="Unassembled WGS sequence"/>
</dbReference>
<evidence type="ECO:0000313" key="2">
    <source>
        <dbReference type="EMBL" id="OWR02406.1"/>
    </source>
</evidence>
<dbReference type="AlphaFoldDB" id="A0A254N2K8"/>
<gene>
    <name evidence="2" type="ORF">CDO81_19650</name>
</gene>
<proteinExistence type="predicted"/>
<feature type="region of interest" description="Disordered" evidence="1">
    <location>
        <begin position="417"/>
        <end position="441"/>
    </location>
</feature>
<accession>A0A254N2K8</accession>
<keyword evidence="3" id="KW-1185">Reference proteome</keyword>
<dbReference type="RefSeq" id="WP_088484926.1">
    <property type="nucleotide sequence ID" value="NZ_NISI01000009.1"/>
</dbReference>
<organism evidence="2 3">
    <name type="scientific">Roseateles puraquae</name>
    <dbReference type="NCBI Taxonomy" id="431059"/>
    <lineage>
        <taxon>Bacteria</taxon>
        <taxon>Pseudomonadati</taxon>
        <taxon>Pseudomonadota</taxon>
        <taxon>Betaproteobacteria</taxon>
        <taxon>Burkholderiales</taxon>
        <taxon>Sphaerotilaceae</taxon>
        <taxon>Roseateles</taxon>
    </lineage>
</organism>